<organism evidence="3 4">
    <name type="scientific">Flavobacterium yafengii</name>
    <dbReference type="NCBI Taxonomy" id="3041253"/>
    <lineage>
        <taxon>Bacteria</taxon>
        <taxon>Pseudomonadati</taxon>
        <taxon>Bacteroidota</taxon>
        <taxon>Flavobacteriia</taxon>
        <taxon>Flavobacteriales</taxon>
        <taxon>Flavobacteriaceae</taxon>
        <taxon>Flavobacterium</taxon>
    </lineage>
</organism>
<dbReference type="PANTHER" id="PTHR45947:SF3">
    <property type="entry name" value="SULFOQUINOVOSYL TRANSFERASE SQD2"/>
    <property type="match status" value="1"/>
</dbReference>
<dbReference type="InterPro" id="IPR023881">
    <property type="entry name" value="Thiol_BshA"/>
</dbReference>
<dbReference type="SUPFAM" id="SSF53756">
    <property type="entry name" value="UDP-Glycosyltransferase/glycogen phosphorylase"/>
    <property type="match status" value="1"/>
</dbReference>
<dbReference type="Gene3D" id="3.40.50.2000">
    <property type="entry name" value="Glycogen Phosphorylase B"/>
    <property type="match status" value="2"/>
</dbReference>
<dbReference type="InterPro" id="IPR001296">
    <property type="entry name" value="Glyco_trans_1"/>
</dbReference>
<dbReference type="AlphaFoldDB" id="A0AAW6TMG7"/>
<dbReference type="Pfam" id="PF00534">
    <property type="entry name" value="Glycos_transf_1"/>
    <property type="match status" value="1"/>
</dbReference>
<evidence type="ECO:0000313" key="4">
    <source>
        <dbReference type="Proteomes" id="UP001228643"/>
    </source>
</evidence>
<dbReference type="InterPro" id="IPR028098">
    <property type="entry name" value="Glyco_trans_4-like_N"/>
</dbReference>
<dbReference type="RefSeq" id="WP_282716422.1">
    <property type="nucleotide sequence ID" value="NZ_JASCRY010000002.1"/>
</dbReference>
<dbReference type="EMBL" id="JASCRY010000002">
    <property type="protein sequence ID" value="MDI5950009.1"/>
    <property type="molecule type" value="Genomic_DNA"/>
</dbReference>
<reference evidence="3 4" key="1">
    <citation type="submission" date="2023-04" db="EMBL/GenBank/DDBJ databases">
        <title>Two novel species of Flavobacterium.</title>
        <authorList>
            <person name="Liu Q."/>
            <person name="Xin Y.-H."/>
        </authorList>
    </citation>
    <scope>NUCLEOTIDE SEQUENCE [LARGE SCALE GENOMIC DNA]</scope>
    <source>
        <strain evidence="3 4">LB2P87</strain>
    </source>
</reference>
<name>A0AAW6TMG7_9FLAO</name>
<accession>A0AAW6TMG7</accession>
<dbReference type="PANTHER" id="PTHR45947">
    <property type="entry name" value="SULFOQUINOVOSYL TRANSFERASE SQD2"/>
    <property type="match status" value="1"/>
</dbReference>
<dbReference type="Pfam" id="PF13439">
    <property type="entry name" value="Glyco_transf_4"/>
    <property type="match status" value="1"/>
</dbReference>
<dbReference type="GO" id="GO:0071793">
    <property type="term" value="P:bacillithiol biosynthetic process"/>
    <property type="evidence" value="ECO:0007669"/>
    <property type="project" value="InterPro"/>
</dbReference>
<gene>
    <name evidence="3" type="primary">bshA</name>
    <name evidence="3" type="ORF">QLS97_10155</name>
</gene>
<proteinExistence type="predicted"/>
<evidence type="ECO:0000259" key="2">
    <source>
        <dbReference type="Pfam" id="PF13439"/>
    </source>
</evidence>
<dbReference type="NCBIfam" id="TIGR03999">
    <property type="entry name" value="thiol_BshA"/>
    <property type="match status" value="1"/>
</dbReference>
<comment type="caution">
    <text evidence="3">The sequence shown here is derived from an EMBL/GenBank/DDBJ whole genome shotgun (WGS) entry which is preliminary data.</text>
</comment>
<sequence length="377" mass="42525">MKIAIVCYPTFGGSGVVATELGLELARRGHEIHFITYSQPVRLALLNPNVHYHEVNVPEYPLFHYQPYELALSSKLVDMVKLYKIELLHVHYAIPHAYAGYMAKQMLKDEGINIPMVTTLHGTDITLVGNHPFYKPAVTFSINKSDFVTSVSQSLKDDTHKLFNIKNEIEVIPNFIELDKNLNDPSTPCNRSVMANKNERIITHISNFRKVKRIPDIIKIFYNIQKEIPAKLMMVGDGPEKEKAEYLCQELGIQDKIIFFGNSNEIDKILSYTDLFLLPSETESFGLAALEAMAWSVPVISSNSGGLPEVNFDGISGYLSDVGNTDEMAQNALKILKDDATLYKFKENALSVAKQFDIKNILPLYEALYKKAIKKYA</sequence>
<dbReference type="GO" id="GO:0016757">
    <property type="term" value="F:glycosyltransferase activity"/>
    <property type="evidence" value="ECO:0007669"/>
    <property type="project" value="InterPro"/>
</dbReference>
<evidence type="ECO:0000259" key="1">
    <source>
        <dbReference type="Pfam" id="PF00534"/>
    </source>
</evidence>
<feature type="domain" description="Glycosyl transferase family 1" evidence="1">
    <location>
        <begin position="195"/>
        <end position="349"/>
    </location>
</feature>
<dbReference type="InterPro" id="IPR050194">
    <property type="entry name" value="Glycosyltransferase_grp1"/>
</dbReference>
<feature type="domain" description="Glycosyltransferase subfamily 4-like N-terminal" evidence="2">
    <location>
        <begin position="11"/>
        <end position="179"/>
    </location>
</feature>
<keyword evidence="4" id="KW-1185">Reference proteome</keyword>
<evidence type="ECO:0000313" key="3">
    <source>
        <dbReference type="EMBL" id="MDI5950009.1"/>
    </source>
</evidence>
<dbReference type="Proteomes" id="UP001228643">
    <property type="component" value="Unassembled WGS sequence"/>
</dbReference>
<protein>
    <submittedName>
        <fullName evidence="3">N-acetyl-alpha-D-glucosaminyl L-malate synthase BshA</fullName>
    </submittedName>
</protein>